<feature type="domain" description="LysR substrate-binding" evidence="5">
    <location>
        <begin position="15"/>
        <end position="108"/>
    </location>
</feature>
<name>A0A157ZAX3_9BURK</name>
<dbReference type="InterPro" id="IPR005119">
    <property type="entry name" value="LysR_subst-bd"/>
</dbReference>
<dbReference type="Proteomes" id="UP000054624">
    <property type="component" value="Unassembled WGS sequence"/>
</dbReference>
<evidence type="ECO:0000259" key="5">
    <source>
        <dbReference type="Pfam" id="PF03466"/>
    </source>
</evidence>
<dbReference type="SUPFAM" id="SSF53850">
    <property type="entry name" value="Periplasmic binding protein-like II"/>
    <property type="match status" value="1"/>
</dbReference>
<proteinExistence type="inferred from homology"/>
<keyword evidence="2" id="KW-0805">Transcription regulation</keyword>
<evidence type="ECO:0000256" key="4">
    <source>
        <dbReference type="ARBA" id="ARBA00023163"/>
    </source>
</evidence>
<reference evidence="7" key="1">
    <citation type="submission" date="2016-01" db="EMBL/GenBank/DDBJ databases">
        <authorList>
            <person name="Peeters Charlotte."/>
        </authorList>
    </citation>
    <scope>NUCLEOTIDE SEQUENCE [LARGE SCALE GENOMIC DNA]</scope>
</reference>
<evidence type="ECO:0000256" key="3">
    <source>
        <dbReference type="ARBA" id="ARBA00023125"/>
    </source>
</evidence>
<dbReference type="PANTHER" id="PTHR30346">
    <property type="entry name" value="TRANSCRIPTIONAL DUAL REGULATOR HCAR-RELATED"/>
    <property type="match status" value="1"/>
</dbReference>
<evidence type="ECO:0000313" key="6">
    <source>
        <dbReference type="EMBL" id="SAK42664.1"/>
    </source>
</evidence>
<dbReference type="Pfam" id="PF03466">
    <property type="entry name" value="LysR_substrate"/>
    <property type="match status" value="1"/>
</dbReference>
<comment type="similarity">
    <text evidence="1">Belongs to the LysR transcriptional regulatory family.</text>
</comment>
<dbReference type="EMBL" id="FCOI02000001">
    <property type="protein sequence ID" value="SAK42664.1"/>
    <property type="molecule type" value="Genomic_DNA"/>
</dbReference>
<keyword evidence="3" id="KW-0238">DNA-binding</keyword>
<organism evidence="6 7">
    <name type="scientific">Caballeronia temeraria</name>
    <dbReference type="NCBI Taxonomy" id="1777137"/>
    <lineage>
        <taxon>Bacteria</taxon>
        <taxon>Pseudomonadati</taxon>
        <taxon>Pseudomonadota</taxon>
        <taxon>Betaproteobacteria</taxon>
        <taxon>Burkholderiales</taxon>
        <taxon>Burkholderiaceae</taxon>
        <taxon>Caballeronia</taxon>
    </lineage>
</organism>
<sequence>MNELNEPGFVALSRVRGPGLAAQIDRWCAEHRFVPRVIQEADDIQSVLASVAGGVGAAFLPSRAQYLLRDARVLTLRDQPARWRVGLAWQAERDDTVTRGFVAFMKARVKALKVRATLDD</sequence>
<dbReference type="GO" id="GO:0032993">
    <property type="term" value="C:protein-DNA complex"/>
    <property type="evidence" value="ECO:0007669"/>
    <property type="project" value="TreeGrafter"/>
</dbReference>
<keyword evidence="4" id="KW-0804">Transcription</keyword>
<gene>
    <name evidence="6" type="ORF">AWB76_00442</name>
</gene>
<dbReference type="GO" id="GO:0003677">
    <property type="term" value="F:DNA binding"/>
    <property type="evidence" value="ECO:0007669"/>
    <property type="project" value="UniProtKB-KW"/>
</dbReference>
<keyword evidence="7" id="KW-1185">Reference proteome</keyword>
<dbReference type="PANTHER" id="PTHR30346:SF28">
    <property type="entry name" value="HTH-TYPE TRANSCRIPTIONAL REGULATOR CYNR"/>
    <property type="match status" value="1"/>
</dbReference>
<evidence type="ECO:0000256" key="2">
    <source>
        <dbReference type="ARBA" id="ARBA00023015"/>
    </source>
</evidence>
<evidence type="ECO:0000256" key="1">
    <source>
        <dbReference type="ARBA" id="ARBA00009437"/>
    </source>
</evidence>
<accession>A0A157ZAX3</accession>
<evidence type="ECO:0000313" key="7">
    <source>
        <dbReference type="Proteomes" id="UP000054624"/>
    </source>
</evidence>
<dbReference type="GO" id="GO:0003700">
    <property type="term" value="F:DNA-binding transcription factor activity"/>
    <property type="evidence" value="ECO:0007669"/>
    <property type="project" value="TreeGrafter"/>
</dbReference>
<dbReference type="Gene3D" id="3.40.190.10">
    <property type="entry name" value="Periplasmic binding protein-like II"/>
    <property type="match status" value="2"/>
</dbReference>
<dbReference type="AlphaFoldDB" id="A0A157ZAX3"/>
<dbReference type="STRING" id="1777137.AWB76_00442"/>
<protein>
    <submittedName>
        <fullName evidence="6">LysR family transcriptional regulator</fullName>
    </submittedName>
</protein>